<dbReference type="Proteomes" id="UP000196158">
    <property type="component" value="Unassembled WGS sequence"/>
</dbReference>
<dbReference type="STRING" id="1789683.A0A1X7R0R8"/>
<dbReference type="SFLD" id="SFLDS00003">
    <property type="entry name" value="Haloacid_Dehalogenase"/>
    <property type="match status" value="1"/>
</dbReference>
<proteinExistence type="predicted"/>
<dbReference type="Gene3D" id="1.10.150.720">
    <property type="entry name" value="Haloacid dehalogenase-like hydrolase"/>
    <property type="match status" value="1"/>
</dbReference>
<dbReference type="AlphaFoldDB" id="A0A1X7R0R8"/>
<gene>
    <name evidence="1" type="ORF">KASA_0P03498G</name>
</gene>
<accession>A0A1X7R0R8</accession>
<keyword evidence="2" id="KW-1185">Reference proteome</keyword>
<protein>
    <submittedName>
        <fullName evidence="1">Uncharacterized protein</fullName>
    </submittedName>
</protein>
<dbReference type="PANTHER" id="PTHR46191">
    <property type="match status" value="1"/>
</dbReference>
<dbReference type="Gene3D" id="3.40.50.1000">
    <property type="entry name" value="HAD superfamily/HAD-like"/>
    <property type="match status" value="1"/>
</dbReference>
<sequence length="304" mass="35512">MTFPKKLSSSYWFNHLKFTQPKIITFDAYNTLYCTTLPVMEQYSNEAKKCGIDVPAQVLTERFPKCFSKIKEKYPNYGKFSGMDADEWWSILIRDIFKPHKVPNEIVQNILKRFEGKQAYAVYPDVLELLQFLKENHPEVVIGIISNTDPKVYKLLENLGILKYFENFTYFSYDLELSKPDTRFFEFVFKDIIKKRPNILQDKESLSTLKTKCWHVGDELKNDLQGAQAAGWNSVLIDRNNSHGYLDENVLIGSKFSDHNLSIQKVDQTMSKIWESCKDEDSGVQLTTTSFILPNLYAFKQFFF</sequence>
<evidence type="ECO:0000313" key="2">
    <source>
        <dbReference type="Proteomes" id="UP000196158"/>
    </source>
</evidence>
<dbReference type="OrthoDB" id="444127at2759"/>
<dbReference type="GO" id="GO:0005634">
    <property type="term" value="C:nucleus"/>
    <property type="evidence" value="ECO:0007669"/>
    <property type="project" value="TreeGrafter"/>
</dbReference>
<dbReference type="InterPro" id="IPR036412">
    <property type="entry name" value="HAD-like_sf"/>
</dbReference>
<dbReference type="InterPro" id="IPR051828">
    <property type="entry name" value="HAD-like_hydrolase_domain"/>
</dbReference>
<dbReference type="EMBL" id="FXLY01000003">
    <property type="protein sequence ID" value="SMN19181.1"/>
    <property type="molecule type" value="Genomic_DNA"/>
</dbReference>
<dbReference type="InterPro" id="IPR044924">
    <property type="entry name" value="HAD-SF_hydro_IA_REG-2-like_cap"/>
</dbReference>
<dbReference type="PANTHER" id="PTHR46191:SF2">
    <property type="entry name" value="HALOACID DEHALOGENASE-LIKE HYDROLASE DOMAIN-CONTAINING PROTEIN 3"/>
    <property type="match status" value="1"/>
</dbReference>
<dbReference type="InterPro" id="IPR023214">
    <property type="entry name" value="HAD_sf"/>
</dbReference>
<dbReference type="InterPro" id="IPR011949">
    <property type="entry name" value="HAD-SF_hydro_IA_REG-2-like"/>
</dbReference>
<dbReference type="SFLD" id="SFLDG01129">
    <property type="entry name" value="C1.5:_HAD__Beta-PGM__Phosphata"/>
    <property type="match status" value="1"/>
</dbReference>
<name>A0A1X7R0R8_9SACH</name>
<dbReference type="NCBIfam" id="TIGR02252">
    <property type="entry name" value="DREG-2"/>
    <property type="match status" value="1"/>
</dbReference>
<organism evidence="1 2">
    <name type="scientific">Maudiozyma saulgeensis</name>
    <dbReference type="NCBI Taxonomy" id="1789683"/>
    <lineage>
        <taxon>Eukaryota</taxon>
        <taxon>Fungi</taxon>
        <taxon>Dikarya</taxon>
        <taxon>Ascomycota</taxon>
        <taxon>Saccharomycotina</taxon>
        <taxon>Saccharomycetes</taxon>
        <taxon>Saccharomycetales</taxon>
        <taxon>Saccharomycetaceae</taxon>
        <taxon>Maudiozyma</taxon>
    </lineage>
</organism>
<dbReference type="Pfam" id="PF00702">
    <property type="entry name" value="Hydrolase"/>
    <property type="match status" value="1"/>
</dbReference>
<evidence type="ECO:0000313" key="1">
    <source>
        <dbReference type="EMBL" id="SMN19181.1"/>
    </source>
</evidence>
<dbReference type="SUPFAM" id="SSF56784">
    <property type="entry name" value="HAD-like"/>
    <property type="match status" value="1"/>
</dbReference>
<reference evidence="1 2" key="1">
    <citation type="submission" date="2017-04" db="EMBL/GenBank/DDBJ databases">
        <authorList>
            <person name="Afonso C.L."/>
            <person name="Miller P.J."/>
            <person name="Scott M.A."/>
            <person name="Spackman E."/>
            <person name="Goraichik I."/>
            <person name="Dimitrov K.M."/>
            <person name="Suarez D.L."/>
            <person name="Swayne D.E."/>
        </authorList>
    </citation>
    <scope>NUCLEOTIDE SEQUENCE [LARGE SCALE GENOMIC DNA]</scope>
</reference>